<evidence type="ECO:0000256" key="1">
    <source>
        <dbReference type="SAM" id="MobiDB-lite"/>
    </source>
</evidence>
<dbReference type="EnsemblPlants" id="OMERI03G13460.5">
    <property type="protein sequence ID" value="OMERI03G13460.5"/>
    <property type="gene ID" value="OMERI03G13460"/>
</dbReference>
<proteinExistence type="predicted"/>
<dbReference type="Proteomes" id="UP000008021">
    <property type="component" value="Chromosome 3"/>
</dbReference>
<protein>
    <recommendedName>
        <fullName evidence="4">DUF834 domain-containing protein</fullName>
    </recommendedName>
</protein>
<dbReference type="HOGENOM" id="CLU_2577878_0_0_1"/>
<name>A0A0E0CZJ2_9ORYZ</name>
<organism evidence="2">
    <name type="scientific">Oryza meridionalis</name>
    <dbReference type="NCBI Taxonomy" id="40149"/>
    <lineage>
        <taxon>Eukaryota</taxon>
        <taxon>Viridiplantae</taxon>
        <taxon>Streptophyta</taxon>
        <taxon>Embryophyta</taxon>
        <taxon>Tracheophyta</taxon>
        <taxon>Spermatophyta</taxon>
        <taxon>Magnoliopsida</taxon>
        <taxon>Liliopsida</taxon>
        <taxon>Poales</taxon>
        <taxon>Poaceae</taxon>
        <taxon>BOP clade</taxon>
        <taxon>Oryzoideae</taxon>
        <taxon>Oryzeae</taxon>
        <taxon>Oryzinae</taxon>
        <taxon>Oryza</taxon>
    </lineage>
</organism>
<dbReference type="Gramene" id="OMERI03G13460.5">
    <property type="protein sequence ID" value="OMERI03G13460.5"/>
    <property type="gene ID" value="OMERI03G13460"/>
</dbReference>
<evidence type="ECO:0008006" key="4">
    <source>
        <dbReference type="Google" id="ProtNLM"/>
    </source>
</evidence>
<reference evidence="2" key="2">
    <citation type="submission" date="2018-05" db="EMBL/GenBank/DDBJ databases">
        <title>OmerRS3 (Oryza meridionalis Reference Sequence Version 3).</title>
        <authorList>
            <person name="Zhang J."/>
            <person name="Kudrna D."/>
            <person name="Lee S."/>
            <person name="Talag J."/>
            <person name="Welchert J."/>
            <person name="Wing R.A."/>
        </authorList>
    </citation>
    <scope>NUCLEOTIDE SEQUENCE [LARGE SCALE GENOMIC DNA]</scope>
    <source>
        <strain evidence="2">OR44</strain>
    </source>
</reference>
<dbReference type="AlphaFoldDB" id="A0A0E0CZJ2"/>
<feature type="region of interest" description="Disordered" evidence="1">
    <location>
        <begin position="1"/>
        <end position="87"/>
    </location>
</feature>
<evidence type="ECO:0000313" key="2">
    <source>
        <dbReference type="EnsemblPlants" id="OMERI03G13460.5"/>
    </source>
</evidence>
<sequence>MKRTGYSLANAEATNRRSEEEGAEVAGAGVGRVVSGGEGHGEDLVEVAQCGGERDEAEGAGEERRGGWQEEAAAAGSHPIGNRLGRG</sequence>
<accession>A0A0E0CZJ2</accession>
<reference evidence="2" key="1">
    <citation type="submission" date="2015-04" db="UniProtKB">
        <authorList>
            <consortium name="EnsemblPlants"/>
        </authorList>
    </citation>
    <scope>IDENTIFICATION</scope>
</reference>
<dbReference type="EnsemblPlants" id="OMERI03G13460.2">
    <property type="protein sequence ID" value="OMERI03G13460.2"/>
    <property type="gene ID" value="OMERI03G13460"/>
</dbReference>
<evidence type="ECO:0000313" key="3">
    <source>
        <dbReference type="Proteomes" id="UP000008021"/>
    </source>
</evidence>
<feature type="compositionally biased region" description="Gly residues" evidence="1">
    <location>
        <begin position="28"/>
        <end position="38"/>
    </location>
</feature>
<keyword evidence="3" id="KW-1185">Reference proteome</keyword>
<dbReference type="Gramene" id="OMERI03G13460.2">
    <property type="protein sequence ID" value="OMERI03G13460.2"/>
    <property type="gene ID" value="OMERI03G13460"/>
</dbReference>